<protein>
    <recommendedName>
        <fullName evidence="4">Transposase</fullName>
    </recommendedName>
</protein>
<evidence type="ECO:0000313" key="2">
    <source>
        <dbReference type="EMBL" id="MBV7668941.1"/>
    </source>
</evidence>
<dbReference type="EMBL" id="JAHUVW010000001">
    <property type="protein sequence ID" value="MBV7668941.1"/>
    <property type="molecule type" value="Genomic_DNA"/>
</dbReference>
<dbReference type="Proteomes" id="UP000735541">
    <property type="component" value="Unassembled WGS sequence"/>
</dbReference>
<dbReference type="RefSeq" id="WP_228867500.1">
    <property type="nucleotide sequence ID" value="NZ_JAHUVW010000001.1"/>
</dbReference>
<proteinExistence type="predicted"/>
<organism evidence="2 3">
    <name type="scientific">Streptomyces halstedii</name>
    <dbReference type="NCBI Taxonomy" id="1944"/>
    <lineage>
        <taxon>Bacteria</taxon>
        <taxon>Bacillati</taxon>
        <taxon>Actinomycetota</taxon>
        <taxon>Actinomycetes</taxon>
        <taxon>Kitasatosporales</taxon>
        <taxon>Streptomycetaceae</taxon>
        <taxon>Streptomyces</taxon>
    </lineage>
</organism>
<gene>
    <name evidence="2" type="ORF">STHAL_05455</name>
</gene>
<accession>A0ABS6TKZ2</accession>
<evidence type="ECO:0000256" key="1">
    <source>
        <dbReference type="SAM" id="MobiDB-lite"/>
    </source>
</evidence>
<feature type="region of interest" description="Disordered" evidence="1">
    <location>
        <begin position="92"/>
        <end position="115"/>
    </location>
</feature>
<keyword evidence="3" id="KW-1185">Reference proteome</keyword>
<reference evidence="2 3" key="1">
    <citation type="submission" date="2021-07" db="EMBL/GenBank/DDBJ databases">
        <title>Sequencing Streptomyces halstedii LGO-A4 genome an citrus endophytic actinomycete.</title>
        <authorList>
            <person name="Samborskyy M."/>
            <person name="Scott N."/>
            <person name="Deglau R."/>
            <person name="Dickens S."/>
            <person name="Oliveira L.G."/>
        </authorList>
    </citation>
    <scope>NUCLEOTIDE SEQUENCE [LARGE SCALE GENOMIC DNA]</scope>
    <source>
        <strain evidence="2 3">LGO-A4</strain>
    </source>
</reference>
<name>A0ABS6TKZ2_STRHA</name>
<comment type="caution">
    <text evidence="2">The sequence shown here is derived from an EMBL/GenBank/DDBJ whole genome shotgun (WGS) entry which is preliminary data.</text>
</comment>
<sequence>MPPYQPSADWQYEIVTAGAKRALTTSRHREPLRHKGVGFKTAFPGLVNKLSSRNEDRLADVSQSWTPADRACNDDALGTVTAIGGRQQCGLTALSQHKEPQRREHRRSRTSEICL</sequence>
<evidence type="ECO:0000313" key="3">
    <source>
        <dbReference type="Proteomes" id="UP000735541"/>
    </source>
</evidence>
<evidence type="ECO:0008006" key="4">
    <source>
        <dbReference type="Google" id="ProtNLM"/>
    </source>
</evidence>